<name>A0A4V1HI32_9GAMM</name>
<dbReference type="GO" id="GO:0046872">
    <property type="term" value="F:metal ion binding"/>
    <property type="evidence" value="ECO:0007669"/>
    <property type="project" value="UniProtKB-KW"/>
</dbReference>
<dbReference type="Pfam" id="PF02633">
    <property type="entry name" value="Creatininase"/>
    <property type="match status" value="1"/>
</dbReference>
<organism evidence="6 7">
    <name type="scientific">Thiomicrorhabdus sediminis</name>
    <dbReference type="NCBI Taxonomy" id="2580412"/>
    <lineage>
        <taxon>Bacteria</taxon>
        <taxon>Pseudomonadati</taxon>
        <taxon>Pseudomonadota</taxon>
        <taxon>Gammaproteobacteria</taxon>
        <taxon>Thiotrichales</taxon>
        <taxon>Piscirickettsiaceae</taxon>
        <taxon>Thiomicrorhabdus</taxon>
    </lineage>
</organism>
<evidence type="ECO:0000256" key="1">
    <source>
        <dbReference type="ARBA" id="ARBA00001947"/>
    </source>
</evidence>
<evidence type="ECO:0000256" key="3">
    <source>
        <dbReference type="ARBA" id="ARBA00022801"/>
    </source>
</evidence>
<dbReference type="Gene3D" id="3.40.50.10310">
    <property type="entry name" value="Creatininase"/>
    <property type="match status" value="1"/>
</dbReference>
<dbReference type="SUPFAM" id="SSF102215">
    <property type="entry name" value="Creatininase"/>
    <property type="match status" value="1"/>
</dbReference>
<reference evidence="6 7" key="1">
    <citation type="submission" date="2019-05" db="EMBL/GenBank/DDBJ databases">
        <title>Thiomicrorhabdus sediminis sp. nov, a novel sulfur-oxidizing bacterium isolated from coastal sediment.</title>
        <authorList>
            <person name="Liu X."/>
        </authorList>
    </citation>
    <scope>NUCLEOTIDE SEQUENCE [LARGE SCALE GENOMIC DNA]</scope>
    <source>
        <strain evidence="6 7">G1</strain>
    </source>
</reference>
<dbReference type="PANTHER" id="PTHR35005:SF1">
    <property type="entry name" value="2-AMINO-5-FORMYLAMINO-6-RIBOSYLAMINOPYRIMIDIN-4(3H)-ONE 5'-MONOPHOSPHATE DEFORMYLASE"/>
    <property type="match status" value="1"/>
</dbReference>
<comment type="cofactor">
    <cofactor evidence="1">
        <name>Zn(2+)</name>
        <dbReference type="ChEBI" id="CHEBI:29105"/>
    </cofactor>
</comment>
<sequence length="258" mass="28476">MTWPEVAEFSQTDSAAALLPVGATEQHGPHLGCGMDSEIADQLAKVVGELTDIAVLPTLPYGCSIGHSKRWPGTIALQPKTLIDVVKEIGDWVAYSGFKRLFILNSHVSNFAPLRCALEMLRAEHDDLKVAIINSATISERVRARHFEDADDWHANEAETSLMMALTPEIVREDLLTEADDPDRTEQCVFSHPVNRTSLNGVTGKPSLASKAKGEELFQWMSEDLLAKINQGLKEQAPLDYSYHQSLIDDAANEGRKR</sequence>
<accession>A0A4V1HI32</accession>
<dbReference type="KEGG" id="thig:FE785_04400"/>
<evidence type="ECO:0000256" key="4">
    <source>
        <dbReference type="ARBA" id="ARBA00022833"/>
    </source>
</evidence>
<evidence type="ECO:0000256" key="5">
    <source>
        <dbReference type="ARBA" id="ARBA00024029"/>
    </source>
</evidence>
<keyword evidence="7" id="KW-1185">Reference proteome</keyword>
<dbReference type="Proteomes" id="UP000304864">
    <property type="component" value="Chromosome"/>
</dbReference>
<dbReference type="GO" id="GO:0009231">
    <property type="term" value="P:riboflavin biosynthetic process"/>
    <property type="evidence" value="ECO:0007669"/>
    <property type="project" value="TreeGrafter"/>
</dbReference>
<dbReference type="AlphaFoldDB" id="A0A4V1HI32"/>
<dbReference type="EMBL" id="CP040602">
    <property type="protein sequence ID" value="QCU91113.1"/>
    <property type="molecule type" value="Genomic_DNA"/>
</dbReference>
<protein>
    <submittedName>
        <fullName evidence="6">Creatininase family protein</fullName>
    </submittedName>
</protein>
<dbReference type="InterPro" id="IPR003785">
    <property type="entry name" value="Creatininase/forma_Hydrolase"/>
</dbReference>
<keyword evidence="3" id="KW-0378">Hydrolase</keyword>
<dbReference type="OrthoDB" id="9801445at2"/>
<proteinExistence type="inferred from homology"/>
<evidence type="ECO:0000256" key="2">
    <source>
        <dbReference type="ARBA" id="ARBA00022723"/>
    </source>
</evidence>
<dbReference type="GO" id="GO:0016811">
    <property type="term" value="F:hydrolase activity, acting on carbon-nitrogen (but not peptide) bonds, in linear amides"/>
    <property type="evidence" value="ECO:0007669"/>
    <property type="project" value="TreeGrafter"/>
</dbReference>
<dbReference type="InterPro" id="IPR024087">
    <property type="entry name" value="Creatininase-like_sf"/>
</dbReference>
<evidence type="ECO:0000313" key="6">
    <source>
        <dbReference type="EMBL" id="QCU91113.1"/>
    </source>
</evidence>
<comment type="similarity">
    <text evidence="5">Belongs to the creatininase superfamily.</text>
</comment>
<keyword evidence="4" id="KW-0862">Zinc</keyword>
<dbReference type="PANTHER" id="PTHR35005">
    <property type="entry name" value="3-DEHYDRO-SCYLLO-INOSOSE HYDROLASE"/>
    <property type="match status" value="1"/>
</dbReference>
<evidence type="ECO:0000313" key="7">
    <source>
        <dbReference type="Proteomes" id="UP000304864"/>
    </source>
</evidence>
<keyword evidence="2" id="KW-0479">Metal-binding</keyword>
<gene>
    <name evidence="6" type="ORF">FE785_04400</name>
</gene>